<dbReference type="SUPFAM" id="SSF50182">
    <property type="entry name" value="Sm-like ribonucleoproteins"/>
    <property type="match status" value="1"/>
</dbReference>
<comment type="function">
    <text evidence="7">Mechanosensitive channel that participates in the regulation of osmotic pressure changes within the cell, opening in response to stretch forces in the membrane lipid bilayer, without the need for other proteins. Contributes to normal resistance to hypoosmotic shock. Forms an ion channel of 1.0 nanosiemens conductance with a slight preference for anions.</text>
</comment>
<feature type="transmembrane region" description="Helical" evidence="7">
    <location>
        <begin position="12"/>
        <end position="36"/>
    </location>
</feature>
<dbReference type="InterPro" id="IPR006685">
    <property type="entry name" value="MscS_channel_2nd"/>
</dbReference>
<evidence type="ECO:0000313" key="10">
    <source>
        <dbReference type="Proteomes" id="UP000196342"/>
    </source>
</evidence>
<feature type="transmembrane region" description="Helical" evidence="7">
    <location>
        <begin position="57"/>
        <end position="79"/>
    </location>
</feature>
<keyword evidence="3" id="KW-1003">Cell membrane</keyword>
<dbReference type="Gene3D" id="2.30.30.60">
    <property type="match status" value="1"/>
</dbReference>
<keyword evidence="7" id="KW-0407">Ion channel</keyword>
<dbReference type="Proteomes" id="UP000196342">
    <property type="component" value="Unassembled WGS sequence"/>
</dbReference>
<feature type="transmembrane region" description="Helical" evidence="7">
    <location>
        <begin position="85"/>
        <end position="116"/>
    </location>
</feature>
<dbReference type="AlphaFoldDB" id="A0A202B8W8"/>
<dbReference type="PANTHER" id="PTHR30221:SF3">
    <property type="entry name" value="SMALL-CONDUCTANCE MECHANOSENSITIVE CHANNEL"/>
    <property type="match status" value="1"/>
</dbReference>
<organism evidence="9 10">
    <name type="scientific">Chromobacterium violaceum</name>
    <dbReference type="NCBI Taxonomy" id="536"/>
    <lineage>
        <taxon>Bacteria</taxon>
        <taxon>Pseudomonadati</taxon>
        <taxon>Pseudomonadota</taxon>
        <taxon>Betaproteobacteria</taxon>
        <taxon>Neisseriales</taxon>
        <taxon>Chromobacteriaceae</taxon>
        <taxon>Chromobacterium</taxon>
    </lineage>
</organism>
<keyword evidence="7" id="KW-0997">Cell inner membrane</keyword>
<evidence type="ECO:0000256" key="6">
    <source>
        <dbReference type="ARBA" id="ARBA00023136"/>
    </source>
</evidence>
<dbReference type="Gene3D" id="3.30.70.100">
    <property type="match status" value="1"/>
</dbReference>
<evidence type="ECO:0000259" key="8">
    <source>
        <dbReference type="Pfam" id="PF00924"/>
    </source>
</evidence>
<keyword evidence="7" id="KW-0813">Transport</keyword>
<dbReference type="RefSeq" id="WP_087697896.1">
    <property type="nucleotide sequence ID" value="NZ_JABXOB010000001.1"/>
</dbReference>
<protein>
    <recommendedName>
        <fullName evidence="7">Small-conductance mechanosensitive channel</fullName>
    </recommendedName>
</protein>
<evidence type="ECO:0000313" key="9">
    <source>
        <dbReference type="EMBL" id="OVE48006.1"/>
    </source>
</evidence>
<reference evidence="9 10" key="1">
    <citation type="submission" date="2017-05" db="EMBL/GenBank/DDBJ databases">
        <title>Chromobacterium violaceum GHPS1 isolated from Hydrocarbon polluted soil in French Guiana display an awesome secondary metabolite arsenal and a battery of drug and heavy-metal-resistance and detoxification of xenobiotics proteins.</title>
        <authorList>
            <person name="Belbahri L."/>
        </authorList>
    </citation>
    <scope>NUCLEOTIDE SEQUENCE [LARGE SCALE GENOMIC DNA]</scope>
    <source>
        <strain evidence="9 10">GHPS1</strain>
    </source>
</reference>
<gene>
    <name evidence="9" type="ORF">CBW21_11105</name>
</gene>
<dbReference type="PANTHER" id="PTHR30221">
    <property type="entry name" value="SMALL-CONDUCTANCE MECHANOSENSITIVE CHANNEL"/>
    <property type="match status" value="1"/>
</dbReference>
<evidence type="ECO:0000256" key="5">
    <source>
        <dbReference type="ARBA" id="ARBA00022989"/>
    </source>
</evidence>
<evidence type="ECO:0000256" key="1">
    <source>
        <dbReference type="ARBA" id="ARBA00004651"/>
    </source>
</evidence>
<evidence type="ECO:0000256" key="4">
    <source>
        <dbReference type="ARBA" id="ARBA00022692"/>
    </source>
</evidence>
<keyword evidence="7" id="KW-0406">Ion transport</keyword>
<comment type="subcellular location">
    <subcellularLocation>
        <location evidence="7">Cell inner membrane</location>
        <topology evidence="7">Multi-pass membrane protein</topology>
    </subcellularLocation>
    <subcellularLocation>
        <location evidence="1">Cell membrane</location>
        <topology evidence="1">Multi-pass membrane protein</topology>
    </subcellularLocation>
</comment>
<evidence type="ECO:0000256" key="2">
    <source>
        <dbReference type="ARBA" id="ARBA00008017"/>
    </source>
</evidence>
<feature type="domain" description="Mechanosensitive ion channel MscS" evidence="8">
    <location>
        <begin position="103"/>
        <end position="168"/>
    </location>
</feature>
<comment type="subunit">
    <text evidence="7">Homoheptamer.</text>
</comment>
<dbReference type="GO" id="GO:0005886">
    <property type="term" value="C:plasma membrane"/>
    <property type="evidence" value="ECO:0007669"/>
    <property type="project" value="UniProtKB-SubCell"/>
</dbReference>
<dbReference type="InterPro" id="IPR023408">
    <property type="entry name" value="MscS_beta-dom_sf"/>
</dbReference>
<dbReference type="InterPro" id="IPR045275">
    <property type="entry name" value="MscS_archaea/bacteria_type"/>
</dbReference>
<dbReference type="InterPro" id="IPR011014">
    <property type="entry name" value="MscS_channel_TM-2"/>
</dbReference>
<accession>A0A202B8W8</accession>
<proteinExistence type="inferred from homology"/>
<dbReference type="Pfam" id="PF00924">
    <property type="entry name" value="MS_channel_2nd"/>
    <property type="match status" value="1"/>
</dbReference>
<keyword evidence="10" id="KW-1185">Reference proteome</keyword>
<evidence type="ECO:0000256" key="7">
    <source>
        <dbReference type="RuleBase" id="RU369025"/>
    </source>
</evidence>
<dbReference type="SUPFAM" id="SSF82861">
    <property type="entry name" value="Mechanosensitive channel protein MscS (YggB), transmembrane region"/>
    <property type="match status" value="1"/>
</dbReference>
<comment type="similarity">
    <text evidence="2 7">Belongs to the MscS (TC 1.A.23) family.</text>
</comment>
<dbReference type="GO" id="GO:0008381">
    <property type="term" value="F:mechanosensitive monoatomic ion channel activity"/>
    <property type="evidence" value="ECO:0007669"/>
    <property type="project" value="InterPro"/>
</dbReference>
<dbReference type="EMBL" id="NHOO01000008">
    <property type="protein sequence ID" value="OVE48006.1"/>
    <property type="molecule type" value="Genomic_DNA"/>
</dbReference>
<keyword evidence="4 7" id="KW-0812">Transmembrane</keyword>
<dbReference type="InterPro" id="IPR011066">
    <property type="entry name" value="MscS_channel_C_sf"/>
</dbReference>
<dbReference type="SUPFAM" id="SSF82689">
    <property type="entry name" value="Mechanosensitive channel protein MscS (YggB), C-terminal domain"/>
    <property type="match status" value="1"/>
</dbReference>
<dbReference type="Gene3D" id="1.10.287.1260">
    <property type="match status" value="1"/>
</dbReference>
<evidence type="ECO:0000256" key="3">
    <source>
        <dbReference type="ARBA" id="ARBA00022475"/>
    </source>
</evidence>
<comment type="caution">
    <text evidence="9">The sequence shown here is derived from an EMBL/GenBank/DDBJ whole genome shotgun (WGS) entry which is preliminary data.</text>
</comment>
<dbReference type="InterPro" id="IPR010920">
    <property type="entry name" value="LSM_dom_sf"/>
</dbReference>
<sequence>MDRINWNHWLDLAVAFGGNIVAAILLWLIGRWLIGLSTRMLDEQLSARQLDPTLRRYAHSFLSVTLTVVLVIGILGFFGVQTTTFAAVIAAAGVAVGMAWSGLLANFAAGIFLVVLRPFKVGDVVLVAGIAGQVREIGLFATTLDTPDGVQTLVGNNKIFSDTIQNYSANAMRRVDLKAQLASSADHAQAIRLLQDAIERIPNVLAAPAPDVGLLEFTALGPVLAVRPYCAPEHYWQVYFDANRAIRETLGAAGFPTPEQAMVVRQG</sequence>
<keyword evidence="5 7" id="KW-1133">Transmembrane helix</keyword>
<name>A0A202B8W8_CHRVL</name>
<keyword evidence="6 7" id="KW-0472">Membrane</keyword>
<comment type="caution">
    <text evidence="7">Lacks conserved residue(s) required for the propagation of feature annotation.</text>
</comment>